<dbReference type="EMBL" id="QNRR01000005">
    <property type="protein sequence ID" value="RBP43742.1"/>
    <property type="molecule type" value="Genomic_DNA"/>
</dbReference>
<reference evidence="3 4" key="1">
    <citation type="submission" date="2018-06" db="EMBL/GenBank/DDBJ databases">
        <title>Genomic Encyclopedia of Type Strains, Phase IV (KMG-IV): sequencing the most valuable type-strain genomes for metagenomic binning, comparative biology and taxonomic classification.</title>
        <authorList>
            <person name="Goeker M."/>
        </authorList>
    </citation>
    <scope>NUCLEOTIDE SEQUENCE [LARGE SCALE GENOMIC DNA]</scope>
    <source>
        <strain evidence="3 4">DSM 25532</strain>
    </source>
</reference>
<dbReference type="AlphaFoldDB" id="A0A366HN42"/>
<feature type="signal peptide" evidence="2">
    <location>
        <begin position="1"/>
        <end position="17"/>
    </location>
</feature>
<feature type="region of interest" description="Disordered" evidence="1">
    <location>
        <begin position="25"/>
        <end position="46"/>
    </location>
</feature>
<dbReference type="RefSeq" id="WP_113959219.1">
    <property type="nucleotide sequence ID" value="NZ_QNRR01000005.1"/>
</dbReference>
<sequence length="353" mass="38165">MLRFAALVLLPSLCCIAAEVEKSPGAPGDFPKPAKGSPWKHEESGIQLPQKLGGLTMQGGRRHDTPDLGVSVRYASEDGSVRAEVNVYPCKQPHGTEEEKLKVVSGEAAAVLGDLKKMEKEGACSKLEYGEGESWKVSTGPNEKTAFVEVPLSCVVHESAGKAARPVSSRLGVTVVSGYFVKVRYIYPADRKLEGDPASVVWVKKVRMAISEPFLRPKVEEALKKYHQDPLSDEGVTAAGSVAAYAEESPFVSLNIPLEIVQWGGVCEKVAPDSRLHLLRAFIVGGVEASMKSQSDDEVIAAGMGVTAELYQRLKKQHTELNVDDMEKLVEAVDARKGVEFYKNLDSISKKGG</sequence>
<name>A0A366HN42_9BACT</name>
<comment type="caution">
    <text evidence="3">The sequence shown here is derived from an EMBL/GenBank/DDBJ whole genome shotgun (WGS) entry which is preliminary data.</text>
</comment>
<gene>
    <name evidence="3" type="ORF">DES53_105141</name>
</gene>
<proteinExistence type="predicted"/>
<evidence type="ECO:0000256" key="2">
    <source>
        <dbReference type="SAM" id="SignalP"/>
    </source>
</evidence>
<evidence type="ECO:0000313" key="3">
    <source>
        <dbReference type="EMBL" id="RBP43742.1"/>
    </source>
</evidence>
<organism evidence="3 4">
    <name type="scientific">Roseimicrobium gellanilyticum</name>
    <dbReference type="NCBI Taxonomy" id="748857"/>
    <lineage>
        <taxon>Bacteria</taxon>
        <taxon>Pseudomonadati</taxon>
        <taxon>Verrucomicrobiota</taxon>
        <taxon>Verrucomicrobiia</taxon>
        <taxon>Verrucomicrobiales</taxon>
        <taxon>Verrucomicrobiaceae</taxon>
        <taxon>Roseimicrobium</taxon>
    </lineage>
</organism>
<accession>A0A366HN42</accession>
<keyword evidence="4" id="KW-1185">Reference proteome</keyword>
<keyword evidence="2" id="KW-0732">Signal</keyword>
<evidence type="ECO:0000256" key="1">
    <source>
        <dbReference type="SAM" id="MobiDB-lite"/>
    </source>
</evidence>
<feature type="chain" id="PRO_5016776935" evidence="2">
    <location>
        <begin position="18"/>
        <end position="353"/>
    </location>
</feature>
<protein>
    <submittedName>
        <fullName evidence="3">Uncharacterized protein</fullName>
    </submittedName>
</protein>
<dbReference type="Proteomes" id="UP000253426">
    <property type="component" value="Unassembled WGS sequence"/>
</dbReference>
<evidence type="ECO:0000313" key="4">
    <source>
        <dbReference type="Proteomes" id="UP000253426"/>
    </source>
</evidence>